<dbReference type="AlphaFoldDB" id="A0A0K0CVQ3"/>
<evidence type="ECO:0000313" key="6">
    <source>
        <dbReference type="WBParaSite" id="ACAC_0000143801-mRNA-1"/>
    </source>
</evidence>
<dbReference type="InterPro" id="IPR008380">
    <property type="entry name" value="HAD-SF_hydro_IG_5-nucl"/>
</dbReference>
<dbReference type="GO" id="GO:0008253">
    <property type="term" value="F:5'-nucleotidase activity"/>
    <property type="evidence" value="ECO:0007669"/>
    <property type="project" value="TreeGrafter"/>
</dbReference>
<dbReference type="PANTHER" id="PTHR12103:SF15">
    <property type="entry name" value="CYTOSOLIC PURINE 5'-NUCLEOTIDASE"/>
    <property type="match status" value="1"/>
</dbReference>
<dbReference type="SUPFAM" id="SSF56784">
    <property type="entry name" value="HAD-like"/>
    <property type="match status" value="1"/>
</dbReference>
<reference evidence="5" key="1">
    <citation type="submission" date="2012-09" db="EMBL/GenBank/DDBJ databases">
        <authorList>
            <person name="Martin A.A."/>
        </authorList>
    </citation>
    <scope>NUCLEOTIDE SEQUENCE</scope>
</reference>
<dbReference type="Gene3D" id="3.40.50.1000">
    <property type="entry name" value="HAD superfamily/HAD-like"/>
    <property type="match status" value="1"/>
</dbReference>
<evidence type="ECO:0000256" key="1">
    <source>
        <dbReference type="ARBA" id="ARBA00009589"/>
    </source>
</evidence>
<dbReference type="PANTHER" id="PTHR12103">
    <property type="entry name" value="5'-NUCLEOTIDASE DOMAIN-CONTAINING"/>
    <property type="match status" value="1"/>
</dbReference>
<dbReference type="WBParaSite" id="ACAC_0000143801-mRNA-1">
    <property type="protein sequence ID" value="ACAC_0000143801-mRNA-1"/>
    <property type="gene ID" value="ACAC_0000143801"/>
</dbReference>
<protein>
    <submittedName>
        <fullName evidence="6">5'-nucleotidase</fullName>
    </submittedName>
</protein>
<dbReference type="Proteomes" id="UP000035642">
    <property type="component" value="Unassembled WGS sequence"/>
</dbReference>
<dbReference type="GO" id="GO:0046872">
    <property type="term" value="F:metal ion binding"/>
    <property type="evidence" value="ECO:0007669"/>
    <property type="project" value="UniProtKB-KW"/>
</dbReference>
<dbReference type="InterPro" id="IPR023214">
    <property type="entry name" value="HAD_sf"/>
</dbReference>
<keyword evidence="5" id="KW-1185">Reference proteome</keyword>
<sequence length="145" mass="16321">MSHVMGSRWRELFDVVIVDGNKPKWFLQDIPFKEIDITTGATSIGVHSGPLTKGEVYSGGCASEFKHRMNLHGKDILYVGDHIFGDVLKMTLTKLWVNSITIVTGDDLDIYLKENLFSFLRARESGNKYDGDRQGTNSFSDTLVF</sequence>
<accession>A0A0K0CVQ3</accession>
<evidence type="ECO:0000256" key="2">
    <source>
        <dbReference type="ARBA" id="ARBA00022723"/>
    </source>
</evidence>
<evidence type="ECO:0000256" key="4">
    <source>
        <dbReference type="ARBA" id="ARBA00022842"/>
    </source>
</evidence>
<keyword evidence="2" id="KW-0479">Metal-binding</keyword>
<dbReference type="Pfam" id="PF05761">
    <property type="entry name" value="5_nucleotid"/>
    <property type="match status" value="1"/>
</dbReference>
<name>A0A0K0CVQ3_ANGCA</name>
<reference evidence="6" key="2">
    <citation type="submission" date="2017-02" db="UniProtKB">
        <authorList>
            <consortium name="WormBaseParasite"/>
        </authorList>
    </citation>
    <scope>IDENTIFICATION</scope>
</reference>
<dbReference type="InterPro" id="IPR036412">
    <property type="entry name" value="HAD-like_sf"/>
</dbReference>
<proteinExistence type="inferred from homology"/>
<evidence type="ECO:0000313" key="5">
    <source>
        <dbReference type="Proteomes" id="UP000035642"/>
    </source>
</evidence>
<dbReference type="STRING" id="6313.A0A0K0CVQ3"/>
<keyword evidence="4" id="KW-0460">Magnesium</keyword>
<comment type="similarity">
    <text evidence="1">Belongs to the 5'(3')-deoxyribonucleotidase family.</text>
</comment>
<keyword evidence="3" id="KW-0378">Hydrolase</keyword>
<organism evidence="5 6">
    <name type="scientific">Angiostrongylus cantonensis</name>
    <name type="common">Rat lungworm</name>
    <dbReference type="NCBI Taxonomy" id="6313"/>
    <lineage>
        <taxon>Eukaryota</taxon>
        <taxon>Metazoa</taxon>
        <taxon>Ecdysozoa</taxon>
        <taxon>Nematoda</taxon>
        <taxon>Chromadorea</taxon>
        <taxon>Rhabditida</taxon>
        <taxon>Rhabditina</taxon>
        <taxon>Rhabditomorpha</taxon>
        <taxon>Strongyloidea</taxon>
        <taxon>Metastrongylidae</taxon>
        <taxon>Angiostrongylus</taxon>
    </lineage>
</organism>
<evidence type="ECO:0000256" key="3">
    <source>
        <dbReference type="ARBA" id="ARBA00022801"/>
    </source>
</evidence>